<dbReference type="AlphaFoldDB" id="A0AAE0GIM1"/>
<accession>A0AAE0GIM1</accession>
<dbReference type="InterPro" id="IPR006342">
    <property type="entry name" value="FkbM_mtfrase"/>
</dbReference>
<evidence type="ECO:0000259" key="1">
    <source>
        <dbReference type="Pfam" id="PF05050"/>
    </source>
</evidence>
<dbReference type="Pfam" id="PF05050">
    <property type="entry name" value="Methyltransf_21"/>
    <property type="match status" value="1"/>
</dbReference>
<name>A0AAE0GIM1_9CHLO</name>
<dbReference type="Gene3D" id="3.40.50.150">
    <property type="entry name" value="Vaccinia Virus protein VP39"/>
    <property type="match status" value="1"/>
</dbReference>
<sequence length="250" mass="28525">MGQSSERFLREGNHVVAVEPNPEAARAIRARLASYIVSGHLHVEEKALWHAGDRTVELYVNHEDSEWSSVFEACGRRYHTDSHCVSTPTCTMKDLYNAYGTPNYIKVDVEGAEDVCLSQLHDLEKPTYVSFECNSLKSIHTVQGIGYGQFKLVPQSKFREDIPGCRLWSSGPRSEKAVDHRGNRAWISKAALLEEIHERCFVHKQDGMEDYLRSSRPYVEHDFAVLQSIFPVESRDEEEWYDVHAKLGLA</sequence>
<keyword evidence="4" id="KW-1185">Reference proteome</keyword>
<dbReference type="EMBL" id="LGRX02012043">
    <property type="protein sequence ID" value="KAK3268058.1"/>
    <property type="molecule type" value="Genomic_DNA"/>
</dbReference>
<evidence type="ECO:0000313" key="3">
    <source>
        <dbReference type="EMBL" id="KAK3278726.1"/>
    </source>
</evidence>
<gene>
    <name evidence="3" type="ORF">CYMTET_13352</name>
    <name evidence="2" type="ORF">CYMTET_23418</name>
</gene>
<reference evidence="3 4" key="1">
    <citation type="journal article" date="2015" name="Genome Biol. Evol.">
        <title>Comparative Genomics of a Bacterivorous Green Alga Reveals Evolutionary Causalities and Consequences of Phago-Mixotrophic Mode of Nutrition.</title>
        <authorList>
            <person name="Burns J.A."/>
            <person name="Paasch A."/>
            <person name="Narechania A."/>
            <person name="Kim E."/>
        </authorList>
    </citation>
    <scope>NUCLEOTIDE SEQUENCE [LARGE SCALE GENOMIC DNA]</scope>
    <source>
        <strain evidence="3">PLY_AMNH</strain>
    </source>
</reference>
<evidence type="ECO:0000313" key="4">
    <source>
        <dbReference type="Proteomes" id="UP001190700"/>
    </source>
</evidence>
<feature type="domain" description="Methyltransferase FkbM" evidence="1">
    <location>
        <begin position="10"/>
        <end position="136"/>
    </location>
</feature>
<protein>
    <recommendedName>
        <fullName evidence="1">Methyltransferase FkbM domain-containing protein</fullName>
    </recommendedName>
</protein>
<dbReference type="NCBIfam" id="TIGR01444">
    <property type="entry name" value="fkbM_fam"/>
    <property type="match status" value="1"/>
</dbReference>
<comment type="caution">
    <text evidence="3">The sequence shown here is derived from an EMBL/GenBank/DDBJ whole genome shotgun (WGS) entry which is preliminary data.</text>
</comment>
<dbReference type="InterPro" id="IPR029063">
    <property type="entry name" value="SAM-dependent_MTases_sf"/>
</dbReference>
<dbReference type="SUPFAM" id="SSF53335">
    <property type="entry name" value="S-adenosyl-L-methionine-dependent methyltransferases"/>
    <property type="match status" value="1"/>
</dbReference>
<dbReference type="Proteomes" id="UP001190700">
    <property type="component" value="Unassembled WGS sequence"/>
</dbReference>
<reference evidence="3" key="2">
    <citation type="submission" date="2023-06" db="EMBL/GenBank/DDBJ databases">
        <title>Long-read-based genome assembly of the green algal bacterivore Cymbomonas tetramitiformis.</title>
        <authorList>
            <person name="Gyaltshen Y."/>
            <person name="Rozenberg A."/>
            <person name="Paasch A."/>
            <person name="Burns J.A."/>
            <person name="Warring S."/>
            <person name="Larson R."/>
            <person name="Maurer-Alcala X."/>
            <person name="Dacks J."/>
            <person name="Kim E."/>
        </authorList>
    </citation>
    <scope>NUCLEOTIDE SEQUENCE</scope>
    <source>
        <strain evidence="3">PLY_AMNH</strain>
    </source>
</reference>
<evidence type="ECO:0000313" key="2">
    <source>
        <dbReference type="EMBL" id="KAK3268058.1"/>
    </source>
</evidence>
<dbReference type="EMBL" id="LGRX02005305">
    <property type="protein sequence ID" value="KAK3278726.1"/>
    <property type="molecule type" value="Genomic_DNA"/>
</dbReference>
<organism evidence="3 4">
    <name type="scientific">Cymbomonas tetramitiformis</name>
    <dbReference type="NCBI Taxonomy" id="36881"/>
    <lineage>
        <taxon>Eukaryota</taxon>
        <taxon>Viridiplantae</taxon>
        <taxon>Chlorophyta</taxon>
        <taxon>Pyramimonadophyceae</taxon>
        <taxon>Pyramimonadales</taxon>
        <taxon>Pyramimonadaceae</taxon>
        <taxon>Cymbomonas</taxon>
    </lineage>
</organism>
<proteinExistence type="predicted"/>